<keyword evidence="1" id="KW-0677">Repeat</keyword>
<dbReference type="Pfam" id="PF14559">
    <property type="entry name" value="TPR_19"/>
    <property type="match status" value="1"/>
</dbReference>
<name>A0ABS6W4P8_9FLAO</name>
<evidence type="ECO:0000256" key="1">
    <source>
        <dbReference type="ARBA" id="ARBA00022737"/>
    </source>
</evidence>
<sequence length="666" mass="76251">MNKGFEYLENGDFNKAEVFFKKILEDYPENKTARVCYGRAVGLNSDANEAVKIFTDLLKIYPEDLEVQLNYAESLLWTKNYKEAKAYYGNLVNENPENFAALLGYANTLSNLKEYEYALDYVNKALEVSPNNPNAMTSKKFMRLGFAYSKTQLQDYENAIQLLNENLNDFPLDRETLLNKANLYLIMQNSEEATDVYLKLATTSKDSIVALNGMALAAHIGKNDKKALVLSKQALLKMKAHRDDDDLVEKTEQRYVQSLIWNRAYEDAQEKIDALIIEYSDKNWILSLRATLGMYTSNFKQSITDYKNILAKDSLSFDGNLGSANAYFADGETKKAYKAIDQTLIVFENQKDALTFKTKIDQKFTPFVEEKVNYTFDNGDNKAYSTQTSIEVPINLKLTLMGDYSYRNTKNSVTKNEATSNSANVGISYQFHPKVKFSVIGGVTSAKSFSNDYTAVLGKAFFNIKPYRLQDLEIGFMRDVQNFNADLLNRNITANNLYLNYNLSTNKRIGWFTQYFYTFQSDENKRNLLFTSLYYNFLSQPVLKGGINYQYISFKNQVPSIYFSPSHFNAVEIFADFLKDENSAQIKSFYYGATAATGFQFIENDKKQSTYRLQGKIGYKFSNRVLLNAYGIHSNIASATAAGFTFTELGLRLKWWFTKQPVFKRN</sequence>
<dbReference type="EMBL" id="JAHWDF010000018">
    <property type="protein sequence ID" value="MBW2962825.1"/>
    <property type="molecule type" value="Genomic_DNA"/>
</dbReference>
<accession>A0ABS6W4P8</accession>
<dbReference type="InterPro" id="IPR019734">
    <property type="entry name" value="TPR_rpt"/>
</dbReference>
<comment type="caution">
    <text evidence="4">The sequence shown here is derived from an EMBL/GenBank/DDBJ whole genome shotgun (WGS) entry which is preliminary data.</text>
</comment>
<keyword evidence="2 3" id="KW-0802">TPR repeat</keyword>
<dbReference type="InterPro" id="IPR051012">
    <property type="entry name" value="CellSynth/LPSAsmb/PSIAsmb"/>
</dbReference>
<dbReference type="PANTHER" id="PTHR45586">
    <property type="entry name" value="TPR REPEAT-CONTAINING PROTEIN PA4667"/>
    <property type="match status" value="1"/>
</dbReference>
<gene>
    <name evidence="4" type="ORF">KW502_13605</name>
</gene>
<proteinExistence type="predicted"/>
<evidence type="ECO:0000313" key="4">
    <source>
        <dbReference type="EMBL" id="MBW2962825.1"/>
    </source>
</evidence>
<organism evidence="4 5">
    <name type="scientific">Mesonia aestuariivivens</name>
    <dbReference type="NCBI Taxonomy" id="2796128"/>
    <lineage>
        <taxon>Bacteria</taxon>
        <taxon>Pseudomonadati</taxon>
        <taxon>Bacteroidota</taxon>
        <taxon>Flavobacteriia</taxon>
        <taxon>Flavobacteriales</taxon>
        <taxon>Flavobacteriaceae</taxon>
        <taxon>Mesonia</taxon>
    </lineage>
</organism>
<evidence type="ECO:0000313" key="5">
    <source>
        <dbReference type="Proteomes" id="UP000719267"/>
    </source>
</evidence>
<keyword evidence="5" id="KW-1185">Reference proteome</keyword>
<dbReference type="Proteomes" id="UP000719267">
    <property type="component" value="Unassembled WGS sequence"/>
</dbReference>
<protein>
    <submittedName>
        <fullName evidence="4">Tetratricopeptide repeat protein</fullName>
    </submittedName>
</protein>
<dbReference type="PROSITE" id="PS50005">
    <property type="entry name" value="TPR"/>
    <property type="match status" value="1"/>
</dbReference>
<dbReference type="PANTHER" id="PTHR45586:SF1">
    <property type="entry name" value="LIPOPOLYSACCHARIDE ASSEMBLY PROTEIN B"/>
    <property type="match status" value="1"/>
</dbReference>
<evidence type="ECO:0000256" key="2">
    <source>
        <dbReference type="ARBA" id="ARBA00022803"/>
    </source>
</evidence>
<feature type="repeat" description="TPR" evidence="3">
    <location>
        <begin position="99"/>
        <end position="132"/>
    </location>
</feature>
<dbReference type="SMART" id="SM00028">
    <property type="entry name" value="TPR"/>
    <property type="match status" value="5"/>
</dbReference>
<reference evidence="4 5" key="1">
    <citation type="submission" date="2021-07" db="EMBL/GenBank/DDBJ databases">
        <title>Mesonia aestuariivivens sp. nov., isolated from a tidal flat.</title>
        <authorList>
            <person name="Kim Y.-O."/>
            <person name="Yoon J.-H."/>
        </authorList>
    </citation>
    <scope>NUCLEOTIDE SEQUENCE [LARGE SCALE GENOMIC DNA]</scope>
    <source>
        <strain evidence="4 5">JHPTF-M18</strain>
    </source>
</reference>
<evidence type="ECO:0000256" key="3">
    <source>
        <dbReference type="PROSITE-ProRule" id="PRU00339"/>
    </source>
</evidence>